<dbReference type="Gene3D" id="3.40.190.10">
    <property type="entry name" value="Periplasmic binding protein-like II"/>
    <property type="match status" value="2"/>
</dbReference>
<keyword evidence="9" id="KW-1185">Reference proteome</keyword>
<dbReference type="InterPro" id="IPR001188">
    <property type="entry name" value="Sperm_putr-bd"/>
</dbReference>
<evidence type="ECO:0000256" key="4">
    <source>
        <dbReference type="ARBA" id="ARBA00022764"/>
    </source>
</evidence>
<dbReference type="PANTHER" id="PTHR30222">
    <property type="entry name" value="SPERMIDINE/PUTRESCINE-BINDING PERIPLASMIC PROTEIN"/>
    <property type="match status" value="1"/>
</dbReference>
<dbReference type="GO" id="GO:0015846">
    <property type="term" value="P:polyamine transport"/>
    <property type="evidence" value="ECO:0007669"/>
    <property type="project" value="InterPro"/>
</dbReference>
<keyword evidence="3 7" id="KW-0732">Signal</keyword>
<dbReference type="Pfam" id="PF13416">
    <property type="entry name" value="SBP_bac_8"/>
    <property type="match status" value="1"/>
</dbReference>
<accession>A0A423PMV1</accession>
<dbReference type="AlphaFoldDB" id="A0A423PMV1"/>
<dbReference type="InterPro" id="IPR006059">
    <property type="entry name" value="SBP"/>
</dbReference>
<comment type="subcellular location">
    <subcellularLocation>
        <location evidence="1 5">Periplasm</location>
    </subcellularLocation>
</comment>
<protein>
    <recommendedName>
        <fullName evidence="5">Putrescine-binding periplasmic protein</fullName>
    </recommendedName>
</protein>
<dbReference type="CDD" id="cd13590">
    <property type="entry name" value="PBP2_PotD_PotF_like"/>
    <property type="match status" value="1"/>
</dbReference>
<comment type="function">
    <text evidence="5">Required for the activity of the bacterial periplasmic transport system of putrescine.</text>
</comment>
<proteinExistence type="inferred from homology"/>
<feature type="binding site" evidence="6">
    <location>
        <position position="87"/>
    </location>
    <ligand>
        <name>spermidine</name>
        <dbReference type="ChEBI" id="CHEBI:57834"/>
    </ligand>
</feature>
<name>A0A423PMV1_9GAMM</name>
<organism evidence="8 9">
    <name type="scientific">Salinisphaera japonica YTM-1</name>
    <dbReference type="NCBI Taxonomy" id="1209778"/>
    <lineage>
        <taxon>Bacteria</taxon>
        <taxon>Pseudomonadati</taxon>
        <taxon>Pseudomonadota</taxon>
        <taxon>Gammaproteobacteria</taxon>
        <taxon>Salinisphaerales</taxon>
        <taxon>Salinisphaeraceae</taxon>
        <taxon>Salinisphaera</taxon>
    </lineage>
</organism>
<dbReference type="PIRSF" id="PIRSF019574">
    <property type="entry name" value="Periplasmic_polyamine_BP"/>
    <property type="match status" value="1"/>
</dbReference>
<gene>
    <name evidence="8" type="ORF">SAJA_10375</name>
</gene>
<evidence type="ECO:0000256" key="1">
    <source>
        <dbReference type="ARBA" id="ARBA00004418"/>
    </source>
</evidence>
<dbReference type="SUPFAM" id="SSF53850">
    <property type="entry name" value="Periplasmic binding protein-like II"/>
    <property type="match status" value="1"/>
</dbReference>
<dbReference type="EMBL" id="AYKG01000032">
    <property type="protein sequence ID" value="ROO26872.1"/>
    <property type="molecule type" value="Genomic_DNA"/>
</dbReference>
<feature type="chain" id="PRO_5019491942" description="Putrescine-binding periplasmic protein" evidence="7">
    <location>
        <begin position="25"/>
        <end position="357"/>
    </location>
</feature>
<evidence type="ECO:0000256" key="5">
    <source>
        <dbReference type="PIRNR" id="PIRNR019574"/>
    </source>
</evidence>
<evidence type="ECO:0000256" key="7">
    <source>
        <dbReference type="SAM" id="SignalP"/>
    </source>
</evidence>
<feature type="signal peptide" evidence="7">
    <location>
        <begin position="1"/>
        <end position="24"/>
    </location>
</feature>
<evidence type="ECO:0000256" key="3">
    <source>
        <dbReference type="ARBA" id="ARBA00022729"/>
    </source>
</evidence>
<dbReference type="PANTHER" id="PTHR30222:SF17">
    <property type="entry name" value="SPERMIDINE_PUTRESCINE-BINDING PERIPLASMIC PROTEIN"/>
    <property type="match status" value="1"/>
</dbReference>
<comment type="caution">
    <text evidence="8">The sequence shown here is derived from an EMBL/GenBank/DDBJ whole genome shotgun (WGS) entry which is preliminary data.</text>
</comment>
<evidence type="ECO:0000313" key="8">
    <source>
        <dbReference type="EMBL" id="ROO26872.1"/>
    </source>
</evidence>
<evidence type="ECO:0000313" key="9">
    <source>
        <dbReference type="Proteomes" id="UP000285310"/>
    </source>
</evidence>
<dbReference type="InParanoid" id="A0A423PMV1"/>
<keyword evidence="2 5" id="KW-0813">Transport</keyword>
<dbReference type="FunCoup" id="A0A423PMV1">
    <property type="interactions" value="172"/>
</dbReference>
<dbReference type="GO" id="GO:0042597">
    <property type="term" value="C:periplasmic space"/>
    <property type="evidence" value="ECO:0007669"/>
    <property type="project" value="UniProtKB-SubCell"/>
</dbReference>
<dbReference type="PRINTS" id="PR00909">
    <property type="entry name" value="SPERMDNBNDNG"/>
</dbReference>
<dbReference type="Proteomes" id="UP000285310">
    <property type="component" value="Unassembled WGS sequence"/>
</dbReference>
<dbReference type="GO" id="GO:0019808">
    <property type="term" value="F:polyamine binding"/>
    <property type="evidence" value="ECO:0007669"/>
    <property type="project" value="InterPro"/>
</dbReference>
<keyword evidence="4 5" id="KW-0574">Periplasm</keyword>
<evidence type="ECO:0000256" key="2">
    <source>
        <dbReference type="ARBA" id="ARBA00022448"/>
    </source>
</evidence>
<comment type="similarity">
    <text evidence="5">Belongs to the bacterial solute-binding protein PotD/PotF family.</text>
</comment>
<dbReference type="OrthoDB" id="9769319at2"/>
<sequence>MTYFKKTLGLVAAALMLVAGPAAAAGKADTLYLFSWSQYMDPALIKAFEKRYDVDVVQNYYESMPEMFAKLQAGGAQQYDVIVPSNYYVPRLIDTGLIQALDKSKLGHLDNIAERFADPAYDSHNSYTVPYQWGDTGIAYNTDKLPDAPDSWAILFDPAINSDYPFALATDAQVVFGAACAWLGKPYDCTGRDAWKAAAREVLATKARDNFAAFNDGTPVLRQLARGNVAAGMTFNGDFTYYKSENPEAFKNIEFVVPKEGTELWVDVMAIPAKAPHPDLAHKFIDFLLEAKNGAQLSNHTYYASPNAAARPYLDDALTHPPAQPTPEQMKALHYIPSLSGDDLQFVQQLWTEVQSR</sequence>
<reference evidence="8 9" key="1">
    <citation type="submission" date="2013-10" db="EMBL/GenBank/DDBJ databases">
        <title>Salinisphaera japonica YTM-1 Genome Sequencing.</title>
        <authorList>
            <person name="Lai Q."/>
            <person name="Li C."/>
            <person name="Shao Z."/>
        </authorList>
    </citation>
    <scope>NUCLEOTIDE SEQUENCE [LARGE SCALE GENOMIC DNA]</scope>
    <source>
        <strain evidence="8 9">YTM-1</strain>
    </source>
</reference>
<dbReference type="RefSeq" id="WP_123658561.1">
    <property type="nucleotide sequence ID" value="NZ_AYKG01000032.1"/>
</dbReference>
<evidence type="ECO:0000256" key="6">
    <source>
        <dbReference type="PIRSR" id="PIRSR019574-1"/>
    </source>
</evidence>